<dbReference type="GO" id="GO:0008080">
    <property type="term" value="F:N-acetyltransferase activity"/>
    <property type="evidence" value="ECO:0007669"/>
    <property type="project" value="TreeGrafter"/>
</dbReference>
<reference evidence="1" key="1">
    <citation type="journal article" date="2021" name="J. Microbiol.">
        <title>Molecular characterization of the Saccharomycopsis fibuligera ATF genes, encoding alcohol acetyltransferase for volatile acetate ester formation.</title>
        <authorList>
            <person name="Moon H.Y."/>
            <person name="Kim H.J."/>
            <person name="Kim K.S."/>
            <person name="Yoo S.J."/>
            <person name="Lee D.W."/>
            <person name="Shin H.J."/>
            <person name="Seo J.A."/>
            <person name="Kang H.A."/>
        </authorList>
    </citation>
    <scope>NUCLEOTIDE SEQUENCE</scope>
</reference>
<dbReference type="InterPro" id="IPR010828">
    <property type="entry name" value="Atf2/Sli1-like"/>
</dbReference>
<keyword evidence="1" id="KW-0012">Acyltransferase</keyword>
<sequence>MDEETRNYADINQIQTLLNATKFDPNCTNGKPMWKIFVFANQNLISWVFDYSIVDGGSAVVYQKELVEAMNQISEPELQKAREILNDTSKKNTAILFDFEKDWSLFQRAPSQGIFKEINYVPSIFKKVSSQVIKLLSNAVPDKTIDELNDEANKSAFLERIIFEKEKLYLSKNVIGIESGAAKPLSKIININHIILSKILDKCHTKDCNFQAIFIITFLATVHQVIPDQYSKKYLKTITSASFRNIFTKQFVSHNEYLAESELGIPPLSQQKKQFIDGIFVHSAITYIEPFDEFSWELCHKYNNFLHTLLHSKGWFANYYVANRGIQAKAFVDNKMGSQDDVFVSFDNLGLVRVKESGKFLIEDIIFTKAPDAISGDNLITMVSTKKGGLNIQISIAEEHIQTRFDEFCLRLSENLIALGNF</sequence>
<dbReference type="GO" id="GO:0004026">
    <property type="term" value="F:alcohol O-acetyltransferase activity"/>
    <property type="evidence" value="ECO:0007669"/>
    <property type="project" value="UniProtKB-EC"/>
</dbReference>
<accession>A0A8F2EIX8</accession>
<protein>
    <submittedName>
        <fullName evidence="1">Alcohol acetyltransferase ATF(A)4</fullName>
        <ecNumber evidence="1">2.3.1.84</ecNumber>
    </submittedName>
</protein>
<organism evidence="1">
    <name type="scientific">Saccharomycopsis fibuligera</name>
    <name type="common">Yeast</name>
    <dbReference type="NCBI Taxonomy" id="4944"/>
    <lineage>
        <taxon>Eukaryota</taxon>
        <taxon>Fungi</taxon>
        <taxon>Dikarya</taxon>
        <taxon>Ascomycota</taxon>
        <taxon>Saccharomycotina</taxon>
        <taxon>Saccharomycetes</taxon>
        <taxon>Saccharomycopsidaceae</taxon>
        <taxon>Saccharomycopsis</taxon>
    </lineage>
</organism>
<dbReference type="Pfam" id="PF07247">
    <property type="entry name" value="AATase"/>
    <property type="match status" value="1"/>
</dbReference>
<dbReference type="AlphaFoldDB" id="A0A8F2EIX8"/>
<evidence type="ECO:0000313" key="1">
    <source>
        <dbReference type="EMBL" id="QWT44791.1"/>
    </source>
</evidence>
<keyword evidence="1" id="KW-0808">Transferase</keyword>
<dbReference type="PANTHER" id="PTHR28037">
    <property type="entry name" value="ALCOHOL O-ACETYLTRANSFERASE 1-RELATED"/>
    <property type="match status" value="1"/>
</dbReference>
<name>A0A8F2EIX8_SACFI</name>
<dbReference type="InterPro" id="IPR052058">
    <property type="entry name" value="Alcohol_O-acetyltransferase"/>
</dbReference>
<dbReference type="EMBL" id="MW574425">
    <property type="protein sequence ID" value="QWT44791.1"/>
    <property type="molecule type" value="Genomic_DNA"/>
</dbReference>
<dbReference type="EC" id="2.3.1.84" evidence="1"/>
<dbReference type="PANTHER" id="PTHR28037:SF1">
    <property type="entry name" value="ALCOHOL O-ACETYLTRANSFERASE 1-RELATED"/>
    <property type="match status" value="1"/>
</dbReference>
<proteinExistence type="predicted"/>